<keyword evidence="4" id="KW-1185">Reference proteome</keyword>
<name>S2VZB7_9ACTN</name>
<dbReference type="EMBL" id="AGZR01000006">
    <property type="protein sequence ID" value="EPD32878.1"/>
    <property type="molecule type" value="Genomic_DNA"/>
</dbReference>
<sequence length="130" mass="14512">MMREKKITYICSPYRGDVESNVEAAKQFCSFAASCGRVPIAPHLLFPQFMNDDDPADRALAMEFNHAILSKCDELWVLGGDITEGMEAEIGWARSLDIPVQFFDADWNPRTGSTNKHKAQGVGRGQYVPD</sequence>
<dbReference type="STRING" id="883161.HMPREF9306_01186"/>
<accession>S2VZB7</accession>
<dbReference type="InterPro" id="IPR056670">
    <property type="entry name" value="DUF7768"/>
</dbReference>
<evidence type="ECO:0000313" key="3">
    <source>
        <dbReference type="EMBL" id="EPD32878.1"/>
    </source>
</evidence>
<dbReference type="Proteomes" id="UP000014417">
    <property type="component" value="Unassembled WGS sequence"/>
</dbReference>
<reference evidence="3 4" key="1">
    <citation type="submission" date="2013-04" db="EMBL/GenBank/DDBJ databases">
        <title>The Genome Sequence of Propionimicrobium lymphophilum ACS-093-V-SCH5.</title>
        <authorList>
            <consortium name="The Broad Institute Genomics Platform"/>
            <person name="Earl A."/>
            <person name="Ward D."/>
            <person name="Feldgarden M."/>
            <person name="Gevers D."/>
            <person name="Saerens B."/>
            <person name="Vaneechoutte M."/>
            <person name="Walker B."/>
            <person name="Young S."/>
            <person name="Zeng Q."/>
            <person name="Gargeya S."/>
            <person name="Fitzgerald M."/>
            <person name="Haas B."/>
            <person name="Abouelleil A."/>
            <person name="Allen A.W."/>
            <person name="Alvarado L."/>
            <person name="Arachchi H.M."/>
            <person name="Berlin A.M."/>
            <person name="Chapman S.B."/>
            <person name="Gainer-Dewar J."/>
            <person name="Goldberg J."/>
            <person name="Griggs A."/>
            <person name="Gujja S."/>
            <person name="Hansen M."/>
            <person name="Howarth C."/>
            <person name="Imamovic A."/>
            <person name="Ireland A."/>
            <person name="Larimer J."/>
            <person name="McCowan C."/>
            <person name="Murphy C."/>
            <person name="Pearson M."/>
            <person name="Poon T.W."/>
            <person name="Priest M."/>
            <person name="Roberts A."/>
            <person name="Saif S."/>
            <person name="Shea T."/>
            <person name="Sisk P."/>
            <person name="Sykes S."/>
            <person name="Wortman J."/>
            <person name="Nusbaum C."/>
            <person name="Birren B."/>
        </authorList>
    </citation>
    <scope>NUCLEOTIDE SEQUENCE [LARGE SCALE GENOMIC DNA]</scope>
    <source>
        <strain evidence="3 4">ACS-093-V-SCH5</strain>
    </source>
</reference>
<feature type="domain" description="DUF7768" evidence="2">
    <location>
        <begin position="6"/>
        <end position="103"/>
    </location>
</feature>
<dbReference type="SUPFAM" id="SSF52309">
    <property type="entry name" value="N-(deoxy)ribosyltransferase-like"/>
    <property type="match status" value="1"/>
</dbReference>
<dbReference type="HOGENOM" id="CLU_128088_3_1_11"/>
<dbReference type="Gene3D" id="3.40.50.10400">
    <property type="entry name" value="Hypothetical protein PA1492"/>
    <property type="match status" value="1"/>
</dbReference>
<protein>
    <recommendedName>
        <fullName evidence="2">DUF7768 domain-containing protein</fullName>
    </recommendedName>
</protein>
<feature type="region of interest" description="Disordered" evidence="1">
    <location>
        <begin position="109"/>
        <end position="130"/>
    </location>
</feature>
<evidence type="ECO:0000313" key="4">
    <source>
        <dbReference type="Proteomes" id="UP000014417"/>
    </source>
</evidence>
<comment type="caution">
    <text evidence="3">The sequence shown here is derived from an EMBL/GenBank/DDBJ whole genome shotgun (WGS) entry which is preliminary data.</text>
</comment>
<evidence type="ECO:0000256" key="1">
    <source>
        <dbReference type="SAM" id="MobiDB-lite"/>
    </source>
</evidence>
<dbReference type="PATRIC" id="fig|883161.3.peg.1178"/>
<evidence type="ECO:0000259" key="2">
    <source>
        <dbReference type="Pfam" id="PF24963"/>
    </source>
</evidence>
<organism evidence="3 4">
    <name type="scientific">Propionimicrobium lymphophilum ACS-093-V-SCH5</name>
    <dbReference type="NCBI Taxonomy" id="883161"/>
    <lineage>
        <taxon>Bacteria</taxon>
        <taxon>Bacillati</taxon>
        <taxon>Actinomycetota</taxon>
        <taxon>Actinomycetes</taxon>
        <taxon>Propionibacteriales</taxon>
        <taxon>Propionibacteriaceae</taxon>
        <taxon>Propionimicrobium</taxon>
    </lineage>
</organism>
<proteinExistence type="predicted"/>
<dbReference type="Pfam" id="PF24963">
    <property type="entry name" value="DUF7768"/>
    <property type="match status" value="1"/>
</dbReference>
<gene>
    <name evidence="3" type="ORF">HMPREF9306_01186</name>
</gene>
<dbReference type="AlphaFoldDB" id="S2VZB7"/>